<dbReference type="Pfam" id="PF03572">
    <property type="entry name" value="Peptidase_S41"/>
    <property type="match status" value="1"/>
</dbReference>
<dbReference type="SUPFAM" id="SSF52096">
    <property type="entry name" value="ClpP/crotonase"/>
    <property type="match status" value="1"/>
</dbReference>
<dbReference type="GO" id="GO:0007165">
    <property type="term" value="P:signal transduction"/>
    <property type="evidence" value="ECO:0007669"/>
    <property type="project" value="TreeGrafter"/>
</dbReference>
<dbReference type="InterPro" id="IPR005151">
    <property type="entry name" value="Tail-specific_protease"/>
</dbReference>
<organism evidence="9 10">
    <name type="scientific">Acetivibrio clariflavus (strain DSM 19732 / NBRC 101661 / EBR45)</name>
    <name type="common">Clostridium clariflavum</name>
    <dbReference type="NCBI Taxonomy" id="720554"/>
    <lineage>
        <taxon>Bacteria</taxon>
        <taxon>Bacillati</taxon>
        <taxon>Bacillota</taxon>
        <taxon>Clostridia</taxon>
        <taxon>Eubacteriales</taxon>
        <taxon>Oscillospiraceae</taxon>
        <taxon>Acetivibrio</taxon>
    </lineage>
</organism>
<dbReference type="PANTHER" id="PTHR32060:SF30">
    <property type="entry name" value="CARBOXY-TERMINAL PROCESSING PROTEASE CTPA"/>
    <property type="match status" value="1"/>
</dbReference>
<name>G8LT17_ACECE</name>
<keyword evidence="2 5" id="KW-0645">Protease</keyword>
<reference evidence="9 10" key="2">
    <citation type="journal article" date="2012" name="Stand. Genomic Sci.">
        <title>Complete Genome Sequence of Clostridium clariflavum DSM 19732.</title>
        <authorList>
            <person name="Izquierdo J.A."/>
            <person name="Goodwin L."/>
            <person name="Davenport K.W."/>
            <person name="Teshima H."/>
            <person name="Bruce D."/>
            <person name="Detter C."/>
            <person name="Tapia R."/>
            <person name="Han S."/>
            <person name="Land M."/>
            <person name="Hauser L."/>
            <person name="Jeffries C.D."/>
            <person name="Han J."/>
            <person name="Pitluck S."/>
            <person name="Nolan M."/>
            <person name="Chen A."/>
            <person name="Huntemann M."/>
            <person name="Mavromatis K."/>
            <person name="Mikhailova N."/>
            <person name="Liolios K."/>
            <person name="Woyke T."/>
            <person name="Lynd L.R."/>
        </authorList>
    </citation>
    <scope>NUCLEOTIDE SEQUENCE [LARGE SCALE GENOMIC DNA]</scope>
    <source>
        <strain evidence="10">DSM 19732 / NBRC 101661 / EBR45</strain>
    </source>
</reference>
<feature type="transmembrane region" description="Helical" evidence="6">
    <location>
        <begin position="12"/>
        <end position="34"/>
    </location>
</feature>
<dbReference type="AlphaFoldDB" id="G8LT17"/>
<dbReference type="InterPro" id="IPR029045">
    <property type="entry name" value="ClpP/crotonase-like_dom_sf"/>
</dbReference>
<dbReference type="OrthoDB" id="9812068at2"/>
<gene>
    <name evidence="9" type="ordered locus">Clocl_0499</name>
</gene>
<evidence type="ECO:0000256" key="4">
    <source>
        <dbReference type="ARBA" id="ARBA00022825"/>
    </source>
</evidence>
<dbReference type="Pfam" id="PF22694">
    <property type="entry name" value="CtpB_N-like"/>
    <property type="match status" value="1"/>
</dbReference>
<dbReference type="GO" id="GO:0004175">
    <property type="term" value="F:endopeptidase activity"/>
    <property type="evidence" value="ECO:0007669"/>
    <property type="project" value="TreeGrafter"/>
</dbReference>
<dbReference type="Pfam" id="PF13180">
    <property type="entry name" value="PDZ_2"/>
    <property type="match status" value="1"/>
</dbReference>
<dbReference type="PANTHER" id="PTHR32060">
    <property type="entry name" value="TAIL-SPECIFIC PROTEASE"/>
    <property type="match status" value="1"/>
</dbReference>
<dbReference type="RefSeq" id="WP_014253853.1">
    <property type="nucleotide sequence ID" value="NC_016627.1"/>
</dbReference>
<dbReference type="SMART" id="SM00228">
    <property type="entry name" value="PDZ"/>
    <property type="match status" value="1"/>
</dbReference>
<keyword evidence="3 5" id="KW-0378">Hydrolase</keyword>
<evidence type="ECO:0000256" key="1">
    <source>
        <dbReference type="ARBA" id="ARBA00009179"/>
    </source>
</evidence>
<evidence type="ECO:0000313" key="10">
    <source>
        <dbReference type="Proteomes" id="UP000005435"/>
    </source>
</evidence>
<dbReference type="MEROPS" id="S41.004"/>
<dbReference type="FunFam" id="3.30.750.44:FF:000001">
    <property type="entry name" value="S41 family peptidase"/>
    <property type="match status" value="1"/>
</dbReference>
<dbReference type="GO" id="GO:0030288">
    <property type="term" value="C:outer membrane-bounded periplasmic space"/>
    <property type="evidence" value="ECO:0007669"/>
    <property type="project" value="TreeGrafter"/>
</dbReference>
<dbReference type="CDD" id="cd06782">
    <property type="entry name" value="cpPDZ_CPP-like"/>
    <property type="match status" value="1"/>
</dbReference>
<dbReference type="Gene3D" id="3.90.226.10">
    <property type="entry name" value="2-enoyl-CoA Hydratase, Chain A, domain 1"/>
    <property type="match status" value="1"/>
</dbReference>
<protein>
    <submittedName>
        <fullName evidence="9">C-terminal processing peptidase</fullName>
    </submittedName>
</protein>
<dbReference type="Gene3D" id="2.30.42.10">
    <property type="match status" value="1"/>
</dbReference>
<accession>G8LT17</accession>
<evidence type="ECO:0000259" key="8">
    <source>
        <dbReference type="SMART" id="SM00245"/>
    </source>
</evidence>
<dbReference type="Proteomes" id="UP000005435">
    <property type="component" value="Chromosome"/>
</dbReference>
<dbReference type="KEGG" id="ccl:Clocl_0499"/>
<feature type="domain" description="Tail specific protease" evidence="8">
    <location>
        <begin position="208"/>
        <end position="394"/>
    </location>
</feature>
<keyword evidence="6" id="KW-1133">Transmembrane helix</keyword>
<keyword evidence="6" id="KW-0812">Transmembrane</keyword>
<dbReference type="InterPro" id="IPR036034">
    <property type="entry name" value="PDZ_sf"/>
</dbReference>
<keyword evidence="10" id="KW-1185">Reference proteome</keyword>
<dbReference type="EMBL" id="CP003065">
    <property type="protein sequence ID" value="AEV67221.1"/>
    <property type="molecule type" value="Genomic_DNA"/>
</dbReference>
<sequence precursor="true">MSKDVFIKKVLPIVAIVVMTNLITAMGVMMWHYLTPNYVVVPEVTSQQQADIFDFNPNYAIQFDSSKVDYENVKKFARVRNLLKEYYYKDVNENKMLEGAISGMTEALEDPYTVYFTKDQMKQFMEKSQGSYVGIGVVVTMGEDGILTVVEPFEDSPALEVGIAKDDKIVKVDDKDVTTIRDEDMIISMIKGKENTKVKITVYRPSEGKYLDFVVTRKKIKIVNINSEILENNIGYIRISMFDSEISKDFQEHLDNMLKKNIKGLIIDLRDNPGGDYDQVTEIADRLLPEGLIVYTEDKKGNRQEKKSDSNELDIPIAVLVNENSASASEVLSGALKDHNKATLIGTKTFGKGLVQAVVNLDDGSGLKVTIARYFTPSGVCIQDVGIEPHIKVELPEKYRNVAVSQIPKEEDNQLQKAIEVIKDAIR</sequence>
<dbReference type="CDD" id="cd07560">
    <property type="entry name" value="Peptidase_S41_CPP"/>
    <property type="match status" value="1"/>
</dbReference>
<evidence type="ECO:0000313" key="9">
    <source>
        <dbReference type="EMBL" id="AEV67221.1"/>
    </source>
</evidence>
<evidence type="ECO:0000256" key="5">
    <source>
        <dbReference type="RuleBase" id="RU004404"/>
    </source>
</evidence>
<dbReference type="HOGENOM" id="CLU_017295_3_2_9"/>
<evidence type="ECO:0000256" key="6">
    <source>
        <dbReference type="SAM" id="Phobius"/>
    </source>
</evidence>
<proteinExistence type="inferred from homology"/>
<dbReference type="InterPro" id="IPR004447">
    <property type="entry name" value="Peptidase_S41A"/>
</dbReference>
<dbReference type="STRING" id="720554.Clocl_0499"/>
<dbReference type="NCBIfam" id="TIGR00225">
    <property type="entry name" value="prc"/>
    <property type="match status" value="1"/>
</dbReference>
<evidence type="ECO:0000259" key="7">
    <source>
        <dbReference type="SMART" id="SM00228"/>
    </source>
</evidence>
<feature type="domain" description="PDZ" evidence="7">
    <location>
        <begin position="133"/>
        <end position="206"/>
    </location>
</feature>
<dbReference type="Gene3D" id="3.30.750.44">
    <property type="match status" value="1"/>
</dbReference>
<evidence type="ECO:0000256" key="2">
    <source>
        <dbReference type="ARBA" id="ARBA00022670"/>
    </source>
</evidence>
<evidence type="ECO:0000256" key="3">
    <source>
        <dbReference type="ARBA" id="ARBA00022801"/>
    </source>
</evidence>
<reference evidence="10" key="1">
    <citation type="submission" date="2011-12" db="EMBL/GenBank/DDBJ databases">
        <title>Complete sequence of Clostridium clariflavum DSM 19732.</title>
        <authorList>
            <consortium name="US DOE Joint Genome Institute"/>
            <person name="Lucas S."/>
            <person name="Han J."/>
            <person name="Lapidus A."/>
            <person name="Cheng J.-F."/>
            <person name="Goodwin L."/>
            <person name="Pitluck S."/>
            <person name="Peters L."/>
            <person name="Teshima H."/>
            <person name="Detter J.C."/>
            <person name="Han C."/>
            <person name="Tapia R."/>
            <person name="Land M."/>
            <person name="Hauser L."/>
            <person name="Kyrpides N."/>
            <person name="Ivanova N."/>
            <person name="Pagani I."/>
            <person name="Kitzmiller T."/>
            <person name="Lynd L."/>
            <person name="Izquierdo J."/>
            <person name="Woyke T."/>
        </authorList>
    </citation>
    <scope>NUCLEOTIDE SEQUENCE [LARGE SCALE GENOMIC DNA]</scope>
    <source>
        <strain evidence="10">DSM 19732 / NBRC 101661 / EBR45</strain>
    </source>
</reference>
<comment type="similarity">
    <text evidence="1 5">Belongs to the peptidase S41A family.</text>
</comment>
<keyword evidence="6" id="KW-0472">Membrane</keyword>
<dbReference type="eggNOG" id="COG0793">
    <property type="taxonomic scope" value="Bacteria"/>
</dbReference>
<dbReference type="InterPro" id="IPR055210">
    <property type="entry name" value="CtpA/B_N"/>
</dbReference>
<dbReference type="SUPFAM" id="SSF50156">
    <property type="entry name" value="PDZ domain-like"/>
    <property type="match status" value="1"/>
</dbReference>
<dbReference type="InterPro" id="IPR001478">
    <property type="entry name" value="PDZ"/>
</dbReference>
<keyword evidence="4 5" id="KW-0720">Serine protease</keyword>
<dbReference type="SMART" id="SM00245">
    <property type="entry name" value="TSPc"/>
    <property type="match status" value="1"/>
</dbReference>
<dbReference type="GO" id="GO:0006508">
    <property type="term" value="P:proteolysis"/>
    <property type="evidence" value="ECO:0007669"/>
    <property type="project" value="UniProtKB-KW"/>
</dbReference>
<dbReference type="GO" id="GO:0008236">
    <property type="term" value="F:serine-type peptidase activity"/>
    <property type="evidence" value="ECO:0007669"/>
    <property type="project" value="UniProtKB-KW"/>
</dbReference>